<dbReference type="SMART" id="SM00358">
    <property type="entry name" value="DSRM"/>
    <property type="match status" value="2"/>
</dbReference>
<dbReference type="SUPFAM" id="SSF54768">
    <property type="entry name" value="dsRNA-binding domain-like"/>
    <property type="match status" value="2"/>
</dbReference>
<feature type="domain" description="DRBM" evidence="3">
    <location>
        <begin position="119"/>
        <end position="187"/>
    </location>
</feature>
<dbReference type="OrthoDB" id="5961559at2759"/>
<dbReference type="EMBL" id="JADBJN010000003">
    <property type="protein sequence ID" value="KAG5670870.1"/>
    <property type="molecule type" value="Genomic_DNA"/>
</dbReference>
<organism evidence="4 5">
    <name type="scientific">Polypedilum vanderplanki</name>
    <name type="common">Sleeping chironomid midge</name>
    <dbReference type="NCBI Taxonomy" id="319348"/>
    <lineage>
        <taxon>Eukaryota</taxon>
        <taxon>Metazoa</taxon>
        <taxon>Ecdysozoa</taxon>
        <taxon>Arthropoda</taxon>
        <taxon>Hexapoda</taxon>
        <taxon>Insecta</taxon>
        <taxon>Pterygota</taxon>
        <taxon>Neoptera</taxon>
        <taxon>Endopterygota</taxon>
        <taxon>Diptera</taxon>
        <taxon>Nematocera</taxon>
        <taxon>Chironomoidea</taxon>
        <taxon>Chironomidae</taxon>
        <taxon>Chironominae</taxon>
        <taxon>Polypedilum</taxon>
        <taxon>Polypedilum</taxon>
    </lineage>
</organism>
<dbReference type="PANTHER" id="PTHR46205">
    <property type="entry name" value="LOQUACIOUS, ISOFORM B"/>
    <property type="match status" value="1"/>
</dbReference>
<dbReference type="InterPro" id="IPR051247">
    <property type="entry name" value="RLC_Component"/>
</dbReference>
<dbReference type="AlphaFoldDB" id="A0A9J6BN84"/>
<evidence type="ECO:0000256" key="2">
    <source>
        <dbReference type="PROSITE-ProRule" id="PRU00266"/>
    </source>
</evidence>
<comment type="caution">
    <text evidence="4">The sequence shown here is derived from an EMBL/GenBank/DDBJ whole genome shotgun (WGS) entry which is preliminary data.</text>
</comment>
<dbReference type="Pfam" id="PF00035">
    <property type="entry name" value="dsrm"/>
    <property type="match status" value="2"/>
</dbReference>
<gene>
    <name evidence="4" type="ORF">PVAND_001103</name>
</gene>
<dbReference type="Gene3D" id="3.30.160.20">
    <property type="match status" value="2"/>
</dbReference>
<feature type="domain" description="DRBM" evidence="3">
    <location>
        <begin position="33"/>
        <end position="106"/>
    </location>
</feature>
<proteinExistence type="predicted"/>
<dbReference type="GO" id="GO:0005737">
    <property type="term" value="C:cytoplasm"/>
    <property type="evidence" value="ECO:0007669"/>
    <property type="project" value="TreeGrafter"/>
</dbReference>
<reference evidence="4" key="1">
    <citation type="submission" date="2021-03" db="EMBL/GenBank/DDBJ databases">
        <title>Chromosome level genome of the anhydrobiotic midge Polypedilum vanderplanki.</title>
        <authorList>
            <person name="Yoshida Y."/>
            <person name="Kikawada T."/>
            <person name="Gusev O."/>
        </authorList>
    </citation>
    <scope>NUCLEOTIDE SEQUENCE</scope>
    <source>
        <strain evidence="4">NIAS01</strain>
        <tissue evidence="4">Whole body or cell culture</tissue>
    </source>
</reference>
<dbReference type="GO" id="GO:0070920">
    <property type="term" value="P:regulation of regulatory ncRNA processing"/>
    <property type="evidence" value="ECO:0007669"/>
    <property type="project" value="TreeGrafter"/>
</dbReference>
<sequence>MSNKDQNKIIETENDVIEEPPSKMIKIAENQKTPITILTELCAQKKIKKPIFNEINDPETQQKFAKTNCRFYIQVIALGKDAIGAGSTKKQAKHDAAQKLLFELNPKDCDDDNDEDNPDYVTQLLDFCVRKDYHKPQFNETERFGESHCPIFSFECILDSIRVIASANSKKLAKQKAAKACLEIFQQIYPIKKNVSVKSKTEQEINDEINKKITTYMELKKQNKTELMGTSIAKRHDFFINYKHEAIAIELRKILNENLEDKTKVTKLMEILGKHFGSTTIKTDESNYKKFEMFNDDDDADGFSESRILIAKSEDELYTEIINYFTIMLDTEKKKQNEKQTYKNVDLTFIPIN</sequence>
<dbReference type="GO" id="GO:0005634">
    <property type="term" value="C:nucleus"/>
    <property type="evidence" value="ECO:0007669"/>
    <property type="project" value="TreeGrafter"/>
</dbReference>
<dbReference type="GO" id="GO:0035197">
    <property type="term" value="F:siRNA binding"/>
    <property type="evidence" value="ECO:0007669"/>
    <property type="project" value="TreeGrafter"/>
</dbReference>
<dbReference type="PROSITE" id="PS50137">
    <property type="entry name" value="DS_RBD"/>
    <property type="match status" value="2"/>
</dbReference>
<dbReference type="GO" id="GO:0003725">
    <property type="term" value="F:double-stranded RNA binding"/>
    <property type="evidence" value="ECO:0007669"/>
    <property type="project" value="TreeGrafter"/>
</dbReference>
<keyword evidence="1 2" id="KW-0694">RNA-binding</keyword>
<dbReference type="InterPro" id="IPR014720">
    <property type="entry name" value="dsRBD_dom"/>
</dbReference>
<dbReference type="GO" id="GO:0016442">
    <property type="term" value="C:RISC complex"/>
    <property type="evidence" value="ECO:0007669"/>
    <property type="project" value="TreeGrafter"/>
</dbReference>
<dbReference type="GO" id="GO:0030422">
    <property type="term" value="P:siRNA processing"/>
    <property type="evidence" value="ECO:0007669"/>
    <property type="project" value="TreeGrafter"/>
</dbReference>
<dbReference type="GO" id="GO:0070578">
    <property type="term" value="C:RISC-loading complex"/>
    <property type="evidence" value="ECO:0007669"/>
    <property type="project" value="TreeGrafter"/>
</dbReference>
<protein>
    <recommendedName>
        <fullName evidence="3">DRBM domain-containing protein</fullName>
    </recommendedName>
</protein>
<dbReference type="PANTHER" id="PTHR46205:SF4">
    <property type="entry name" value="LD06392P"/>
    <property type="match status" value="1"/>
</dbReference>
<dbReference type="Proteomes" id="UP001107558">
    <property type="component" value="Chromosome 3"/>
</dbReference>
<evidence type="ECO:0000313" key="5">
    <source>
        <dbReference type="Proteomes" id="UP001107558"/>
    </source>
</evidence>
<evidence type="ECO:0000259" key="3">
    <source>
        <dbReference type="PROSITE" id="PS50137"/>
    </source>
</evidence>
<keyword evidence="5" id="KW-1185">Reference proteome</keyword>
<accession>A0A9J6BN84</accession>
<evidence type="ECO:0000256" key="1">
    <source>
        <dbReference type="ARBA" id="ARBA00022884"/>
    </source>
</evidence>
<name>A0A9J6BN84_POLVA</name>
<evidence type="ECO:0000313" key="4">
    <source>
        <dbReference type="EMBL" id="KAG5670870.1"/>
    </source>
</evidence>